<evidence type="ECO:0000313" key="2">
    <source>
        <dbReference type="EMBL" id="HIH08098.1"/>
    </source>
</evidence>
<dbReference type="EMBL" id="DUFG01000013">
    <property type="protein sequence ID" value="HIH08098.1"/>
    <property type="molecule type" value="Genomic_DNA"/>
</dbReference>
<dbReference type="Pfam" id="PF09754">
    <property type="entry name" value="PAC2"/>
    <property type="match status" value="1"/>
</dbReference>
<reference evidence="3" key="1">
    <citation type="journal article" date="2020" name="bioRxiv">
        <title>A rank-normalized archaeal taxonomy based on genome phylogeny resolves widespread incomplete and uneven classifications.</title>
        <authorList>
            <person name="Rinke C."/>
            <person name="Chuvochina M."/>
            <person name="Mussig A.J."/>
            <person name="Chaumeil P.-A."/>
            <person name="Waite D.W."/>
            <person name="Whitman W.B."/>
            <person name="Parks D.H."/>
            <person name="Hugenholtz P."/>
        </authorList>
    </citation>
    <scope>NUCLEOTIDE SEQUENCE [LARGE SCALE GENOMIC DNA]</scope>
</reference>
<sequence length="258" mass="28483">MKTRVKFLKNIKLRNPVLFTGLPGIGLVGKISVDYLLKQLKAQKIAEVFSDSFPPSIHTKDGVINMIKDEIFLYSFKDRDYLFLAGPVQPALDIRSSSMAEHYEFAEAIMDSLKAKGLKEVYTLAGINIGEKRMLSEPNVIIAATDKNILAEWKKFGAVGDRPEGLISGAAGLILGVAKENGISGACLMGETNARLVYGDHGAAKNVLELLIKKYGFKVDMSRIEKEAKEIESAFTQLAKQFEDQEEKPAEHGLSYVR</sequence>
<dbReference type="Gene3D" id="3.40.50.10900">
    <property type="entry name" value="PAC-like subunit"/>
    <property type="match status" value="1"/>
</dbReference>
<evidence type="ECO:0000313" key="3">
    <source>
        <dbReference type="Proteomes" id="UP000577419"/>
    </source>
</evidence>
<name>A0A7J4IRH5_9ARCH</name>
<dbReference type="InterPro" id="IPR019151">
    <property type="entry name" value="Proteasome_assmbl_chaperone_2"/>
</dbReference>
<dbReference type="AlphaFoldDB" id="A0A7J4IRH5"/>
<dbReference type="GO" id="GO:0000502">
    <property type="term" value="C:proteasome complex"/>
    <property type="evidence" value="ECO:0007669"/>
    <property type="project" value="UniProtKB-KW"/>
</dbReference>
<evidence type="ECO:0000256" key="1">
    <source>
        <dbReference type="SAM" id="Coils"/>
    </source>
</evidence>
<organism evidence="2 3">
    <name type="scientific">Candidatus Iainarchaeum sp</name>
    <dbReference type="NCBI Taxonomy" id="3101447"/>
    <lineage>
        <taxon>Archaea</taxon>
        <taxon>Candidatus Iainarchaeota</taxon>
        <taxon>Candidatus Iainarchaeia</taxon>
        <taxon>Candidatus Iainarchaeales</taxon>
        <taxon>Candidatus Iainarchaeaceae</taxon>
        <taxon>Candidatus Iainarchaeum</taxon>
    </lineage>
</organism>
<keyword evidence="2" id="KW-0647">Proteasome</keyword>
<dbReference type="Proteomes" id="UP000577419">
    <property type="component" value="Unassembled WGS sequence"/>
</dbReference>
<proteinExistence type="predicted"/>
<gene>
    <name evidence="2" type="ORF">HA237_01875</name>
</gene>
<accession>A0A7J4IRH5</accession>
<dbReference type="SUPFAM" id="SSF159659">
    <property type="entry name" value="Cgl1923-like"/>
    <property type="match status" value="1"/>
</dbReference>
<dbReference type="PANTHER" id="PTHR35610">
    <property type="entry name" value="3-ISOPROPYLMALATE DEHYDRATASE-RELATED"/>
    <property type="match status" value="1"/>
</dbReference>
<keyword evidence="1" id="KW-0175">Coiled coil</keyword>
<dbReference type="PANTHER" id="PTHR35610:SF7">
    <property type="entry name" value="3-ISOPROPYLMALATE DEHYDRATASE"/>
    <property type="match status" value="1"/>
</dbReference>
<comment type="caution">
    <text evidence="2">The sequence shown here is derived from an EMBL/GenBank/DDBJ whole genome shotgun (WGS) entry which is preliminary data.</text>
</comment>
<dbReference type="InterPro" id="IPR038389">
    <property type="entry name" value="PSMG2_sf"/>
</dbReference>
<feature type="coiled-coil region" evidence="1">
    <location>
        <begin position="221"/>
        <end position="248"/>
    </location>
</feature>
<protein>
    <submittedName>
        <fullName evidence="2">Proteasome assembly chaperone family protein</fullName>
    </submittedName>
</protein>